<sequence length="181" mass="17408">MCNPSKIAALLISASVFLLLAVVLAATATALAGSWWTSSANMPIMIVIAVLSGTAMGSVNAAAAEAAQCTVAPCKEAGDKLFAALIGLVAALGALTAAAVAGALIATIPYAGIAVAVAIGVSAAAAGITLVVVSSVLLPQLDDCRARSAAGTPSGLVAFQKTLGIFAGVALALTGGIVTFA</sequence>
<keyword evidence="4" id="KW-1185">Reference proteome</keyword>
<dbReference type="EMBL" id="JBHTIH010000007">
    <property type="protein sequence ID" value="MFD0740133.1"/>
    <property type="molecule type" value="Genomic_DNA"/>
</dbReference>
<keyword evidence="1" id="KW-1133">Transmembrane helix</keyword>
<feature type="transmembrane region" description="Helical" evidence="1">
    <location>
        <begin position="42"/>
        <end position="61"/>
    </location>
</feature>
<evidence type="ECO:0000313" key="4">
    <source>
        <dbReference type="Proteomes" id="UP001597090"/>
    </source>
</evidence>
<keyword evidence="1" id="KW-0812">Transmembrane</keyword>
<evidence type="ECO:0000313" key="3">
    <source>
        <dbReference type="EMBL" id="MFD0740133.1"/>
    </source>
</evidence>
<feature type="chain" id="PRO_5046322066" description="DUF350 domain-containing protein" evidence="2">
    <location>
        <begin position="26"/>
        <end position="181"/>
    </location>
</feature>
<evidence type="ECO:0000256" key="2">
    <source>
        <dbReference type="SAM" id="SignalP"/>
    </source>
</evidence>
<evidence type="ECO:0000256" key="1">
    <source>
        <dbReference type="SAM" id="Phobius"/>
    </source>
</evidence>
<feature type="signal peptide" evidence="2">
    <location>
        <begin position="1"/>
        <end position="25"/>
    </location>
</feature>
<organism evidence="3 4">
    <name type="scientific">Lysobacter koreensis</name>
    <dbReference type="NCBI Taxonomy" id="266122"/>
    <lineage>
        <taxon>Bacteria</taxon>
        <taxon>Pseudomonadati</taxon>
        <taxon>Pseudomonadota</taxon>
        <taxon>Gammaproteobacteria</taxon>
        <taxon>Lysobacterales</taxon>
        <taxon>Lysobacteraceae</taxon>
        <taxon>Lysobacter</taxon>
    </lineage>
</organism>
<feature type="transmembrane region" description="Helical" evidence="1">
    <location>
        <begin position="81"/>
        <end position="105"/>
    </location>
</feature>
<feature type="transmembrane region" description="Helical" evidence="1">
    <location>
        <begin position="158"/>
        <end position="180"/>
    </location>
</feature>
<gene>
    <name evidence="3" type="ORF">ACFQZQ_12690</name>
</gene>
<evidence type="ECO:0008006" key="5">
    <source>
        <dbReference type="Google" id="ProtNLM"/>
    </source>
</evidence>
<accession>A0ABW2YP60</accession>
<protein>
    <recommendedName>
        <fullName evidence="5">DUF350 domain-containing protein</fullName>
    </recommendedName>
</protein>
<keyword evidence="1" id="KW-0472">Membrane</keyword>
<dbReference type="RefSeq" id="WP_386813218.1">
    <property type="nucleotide sequence ID" value="NZ_JBHTIH010000007.1"/>
</dbReference>
<keyword evidence="2" id="KW-0732">Signal</keyword>
<feature type="transmembrane region" description="Helical" evidence="1">
    <location>
        <begin position="111"/>
        <end position="138"/>
    </location>
</feature>
<reference evidence="4" key="1">
    <citation type="journal article" date="2019" name="Int. J. Syst. Evol. Microbiol.">
        <title>The Global Catalogue of Microorganisms (GCM) 10K type strain sequencing project: providing services to taxonomists for standard genome sequencing and annotation.</title>
        <authorList>
            <consortium name="The Broad Institute Genomics Platform"/>
            <consortium name="The Broad Institute Genome Sequencing Center for Infectious Disease"/>
            <person name="Wu L."/>
            <person name="Ma J."/>
        </authorList>
    </citation>
    <scope>NUCLEOTIDE SEQUENCE [LARGE SCALE GENOMIC DNA]</scope>
    <source>
        <strain evidence="4">CCUG 55491</strain>
    </source>
</reference>
<name>A0ABW2YP60_9GAMM</name>
<proteinExistence type="predicted"/>
<dbReference type="Proteomes" id="UP001597090">
    <property type="component" value="Unassembled WGS sequence"/>
</dbReference>
<comment type="caution">
    <text evidence="3">The sequence shown here is derived from an EMBL/GenBank/DDBJ whole genome shotgun (WGS) entry which is preliminary data.</text>
</comment>